<evidence type="ECO:0000256" key="4">
    <source>
        <dbReference type="ARBA" id="ARBA00023002"/>
    </source>
</evidence>
<sequence>MTISFDLPAGTRQLLAELREWSLHEVRPLARTADTLETKVFEAGKRALESCPIDMSPLAVPELGLVRSGGGKRYRASDSDDDNHVLGVLAMEAMCYGDGWAWGALPRNANLEKILSVIGTPQQLERWETPPGEQPIQSSFAFTEEHCGSDISAIRTQAVRDGDEWVINGRKRFSSQGAEATVMLVFVTVDPARGMSGLRGVMVPQDSPGIKILRETEERKLGMRYLRQSTIEFEDVRVPYDHMLGDPDDPKGFLEGLNVLNRTRPFCMAWNVGTLRGATDYVGDWVKSQTPGFNARRRQRIEEDLGEIRASMDDLMRLLVNAAWKADHGLPHRTEAAMAKSHGPRIVERGYRRLVQIMGSEGSSERHLLEKWYRDAVCFDLLEGTSQILKLTVGRGIFAAANRELETDIAAALRPVSG</sequence>
<dbReference type="InterPro" id="IPR046373">
    <property type="entry name" value="Acyl-CoA_Oxase/DH_mid-dom_sf"/>
</dbReference>
<comment type="similarity">
    <text evidence="1 5">Belongs to the acyl-CoA dehydrogenase family.</text>
</comment>
<evidence type="ECO:0000313" key="8">
    <source>
        <dbReference type="EMBL" id="AIJ21287.1"/>
    </source>
</evidence>
<dbReference type="Gene3D" id="1.20.140.10">
    <property type="entry name" value="Butyryl-CoA Dehydrogenase, subunit A, domain 3"/>
    <property type="match status" value="1"/>
</dbReference>
<organism evidence="8 9">
    <name type="scientific">Amycolatopsis methanolica 239</name>
    <dbReference type="NCBI Taxonomy" id="1068978"/>
    <lineage>
        <taxon>Bacteria</taxon>
        <taxon>Bacillati</taxon>
        <taxon>Actinomycetota</taxon>
        <taxon>Actinomycetes</taxon>
        <taxon>Pseudonocardiales</taxon>
        <taxon>Pseudonocardiaceae</taxon>
        <taxon>Amycolatopsis</taxon>
        <taxon>Amycolatopsis methanolica group</taxon>
    </lineage>
</organism>
<dbReference type="InterPro" id="IPR050741">
    <property type="entry name" value="Acyl-CoA_dehydrogenase"/>
</dbReference>
<evidence type="ECO:0000256" key="5">
    <source>
        <dbReference type="RuleBase" id="RU362125"/>
    </source>
</evidence>
<dbReference type="InterPro" id="IPR009075">
    <property type="entry name" value="AcylCo_DH/oxidase_C"/>
</dbReference>
<evidence type="ECO:0000256" key="2">
    <source>
        <dbReference type="ARBA" id="ARBA00022630"/>
    </source>
</evidence>
<dbReference type="CDD" id="cd00567">
    <property type="entry name" value="ACAD"/>
    <property type="match status" value="1"/>
</dbReference>
<dbReference type="SUPFAM" id="SSF47203">
    <property type="entry name" value="Acyl-CoA dehydrogenase C-terminal domain-like"/>
    <property type="match status" value="1"/>
</dbReference>
<evidence type="ECO:0000259" key="7">
    <source>
        <dbReference type="Pfam" id="PF02770"/>
    </source>
</evidence>
<feature type="domain" description="Acyl-CoA dehydrogenase/oxidase C-terminal" evidence="6">
    <location>
        <begin position="257"/>
        <end position="397"/>
    </location>
</feature>
<keyword evidence="4 5" id="KW-0560">Oxidoreductase</keyword>
<dbReference type="InterPro" id="IPR006091">
    <property type="entry name" value="Acyl-CoA_Oxase/DH_mid-dom"/>
</dbReference>
<dbReference type="EMBL" id="CP009110">
    <property type="protein sequence ID" value="AIJ21287.1"/>
    <property type="molecule type" value="Genomic_DNA"/>
</dbReference>
<accession>A0A076MU03</accession>
<dbReference type="GO" id="GO:0005737">
    <property type="term" value="C:cytoplasm"/>
    <property type="evidence" value="ECO:0007669"/>
    <property type="project" value="TreeGrafter"/>
</dbReference>
<dbReference type="PANTHER" id="PTHR48083">
    <property type="entry name" value="MEDIUM-CHAIN SPECIFIC ACYL-COA DEHYDROGENASE, MITOCHONDRIAL-RELATED"/>
    <property type="match status" value="1"/>
</dbReference>
<dbReference type="OrthoDB" id="8876745at2"/>
<evidence type="ECO:0000313" key="9">
    <source>
        <dbReference type="Proteomes" id="UP000062973"/>
    </source>
</evidence>
<evidence type="ECO:0000259" key="6">
    <source>
        <dbReference type="Pfam" id="PF00441"/>
    </source>
</evidence>
<dbReference type="KEGG" id="amq:AMETH_1195"/>
<comment type="cofactor">
    <cofactor evidence="5">
        <name>FAD</name>
        <dbReference type="ChEBI" id="CHEBI:57692"/>
    </cofactor>
</comment>
<dbReference type="PATRIC" id="fig|1068978.7.peg.1259"/>
<keyword evidence="2 5" id="KW-0285">Flavoprotein</keyword>
<dbReference type="Pfam" id="PF02770">
    <property type="entry name" value="Acyl-CoA_dh_M"/>
    <property type="match status" value="1"/>
</dbReference>
<keyword evidence="3 5" id="KW-0274">FAD</keyword>
<dbReference type="eggNOG" id="COG1960">
    <property type="taxonomic scope" value="Bacteria"/>
</dbReference>
<dbReference type="AlphaFoldDB" id="A0A076MU03"/>
<evidence type="ECO:0000256" key="1">
    <source>
        <dbReference type="ARBA" id="ARBA00009347"/>
    </source>
</evidence>
<dbReference type="RefSeq" id="WP_017987153.1">
    <property type="nucleotide sequence ID" value="NZ_AQUL01000001.1"/>
</dbReference>
<proteinExistence type="inferred from homology"/>
<dbReference type="HOGENOM" id="CLU_018204_3_6_11"/>
<dbReference type="GO" id="GO:0033539">
    <property type="term" value="P:fatty acid beta-oxidation using acyl-CoA dehydrogenase"/>
    <property type="evidence" value="ECO:0007669"/>
    <property type="project" value="TreeGrafter"/>
</dbReference>
<dbReference type="InterPro" id="IPR036250">
    <property type="entry name" value="AcylCo_DH-like_C"/>
</dbReference>
<dbReference type="Pfam" id="PF00441">
    <property type="entry name" value="Acyl-CoA_dh_1"/>
    <property type="match status" value="1"/>
</dbReference>
<dbReference type="Proteomes" id="UP000062973">
    <property type="component" value="Chromosome"/>
</dbReference>
<dbReference type="InterPro" id="IPR009100">
    <property type="entry name" value="AcylCoA_DH/oxidase_NM_dom_sf"/>
</dbReference>
<keyword evidence="9" id="KW-1185">Reference proteome</keyword>
<feature type="domain" description="Acyl-CoA oxidase/dehydrogenase middle" evidence="7">
    <location>
        <begin position="139"/>
        <end position="236"/>
    </location>
</feature>
<reference evidence="8 9" key="1">
    <citation type="submission" date="2014-07" db="EMBL/GenBank/DDBJ databases">
        <title>Whole Genome Sequence of the Amycolatopsis methanolica 239.</title>
        <authorList>
            <person name="Tang B."/>
        </authorList>
    </citation>
    <scope>NUCLEOTIDE SEQUENCE [LARGE SCALE GENOMIC DNA]</scope>
    <source>
        <strain evidence="8 9">239</strain>
    </source>
</reference>
<name>A0A076MU03_AMYME</name>
<evidence type="ECO:0000256" key="3">
    <source>
        <dbReference type="ARBA" id="ARBA00022827"/>
    </source>
</evidence>
<dbReference type="Gene3D" id="2.40.110.10">
    <property type="entry name" value="Butyryl-CoA Dehydrogenase, subunit A, domain 2"/>
    <property type="match status" value="1"/>
</dbReference>
<dbReference type="GO" id="GO:0003995">
    <property type="term" value="F:acyl-CoA dehydrogenase activity"/>
    <property type="evidence" value="ECO:0007669"/>
    <property type="project" value="TreeGrafter"/>
</dbReference>
<dbReference type="SUPFAM" id="SSF56645">
    <property type="entry name" value="Acyl-CoA dehydrogenase NM domain-like"/>
    <property type="match status" value="1"/>
</dbReference>
<gene>
    <name evidence="8" type="primary">acd</name>
    <name evidence="8" type="ORF">AMETH_1195</name>
</gene>
<dbReference type="PANTHER" id="PTHR48083:SF2">
    <property type="entry name" value="MEDIUM-CHAIN SPECIFIC ACYL-COA DEHYDROGENASE, MITOCHONDRIAL"/>
    <property type="match status" value="1"/>
</dbReference>
<protein>
    <submittedName>
        <fullName evidence="8">Acyl-CoA dehydrogenase</fullName>
    </submittedName>
</protein>
<dbReference type="STRING" id="1068978.AMETH_1195"/>